<feature type="repeat" description="WD" evidence="3">
    <location>
        <begin position="945"/>
        <end position="979"/>
    </location>
</feature>
<feature type="repeat" description="WD" evidence="3">
    <location>
        <begin position="496"/>
        <end position="529"/>
    </location>
</feature>
<dbReference type="InterPro" id="IPR019775">
    <property type="entry name" value="WD40_repeat_CS"/>
</dbReference>
<dbReference type="eggNOG" id="COG1672">
    <property type="taxonomic scope" value="Bacteria"/>
</dbReference>
<gene>
    <name evidence="4" type="ORF">Mic7113_6651</name>
</gene>
<feature type="repeat" description="WD" evidence="3">
    <location>
        <begin position="904"/>
        <end position="938"/>
    </location>
</feature>
<dbReference type="EMBL" id="CP003633">
    <property type="protein sequence ID" value="AFZ22218.1"/>
    <property type="molecule type" value="Genomic_DNA"/>
</dbReference>
<feature type="repeat" description="WD" evidence="3">
    <location>
        <begin position="618"/>
        <end position="659"/>
    </location>
</feature>
<keyword evidence="5" id="KW-1185">Reference proteome</keyword>
<dbReference type="KEGG" id="mic:Mic7113_6651"/>
<dbReference type="InterPro" id="IPR015943">
    <property type="entry name" value="WD40/YVTN_repeat-like_dom_sf"/>
</dbReference>
<dbReference type="SUPFAM" id="SSF50978">
    <property type="entry name" value="WD40 repeat-like"/>
    <property type="match status" value="2"/>
</dbReference>
<dbReference type="Gene3D" id="3.40.50.300">
    <property type="entry name" value="P-loop containing nucleotide triphosphate hydrolases"/>
    <property type="match status" value="1"/>
</dbReference>
<feature type="repeat" description="WD" evidence="3">
    <location>
        <begin position="455"/>
        <end position="489"/>
    </location>
</feature>
<feature type="repeat" description="WD" evidence="3">
    <location>
        <begin position="577"/>
        <end position="611"/>
    </location>
</feature>
<dbReference type="PANTHER" id="PTHR19848">
    <property type="entry name" value="WD40 REPEAT PROTEIN"/>
    <property type="match status" value="1"/>
</dbReference>
<dbReference type="InterPro" id="IPR027417">
    <property type="entry name" value="P-loop_NTPase"/>
</dbReference>
<proteinExistence type="predicted"/>
<dbReference type="InterPro" id="IPR011047">
    <property type="entry name" value="Quinoprotein_ADH-like_sf"/>
</dbReference>
<dbReference type="Proteomes" id="UP000010471">
    <property type="component" value="Plasmid pMIC7113.03"/>
</dbReference>
<keyword evidence="1 3" id="KW-0853">WD repeat</keyword>
<feature type="repeat" description="WD" evidence="3">
    <location>
        <begin position="659"/>
        <end position="691"/>
    </location>
</feature>
<dbReference type="AlphaFoldDB" id="K9WPW4"/>
<geneLocation type="plasmid" evidence="4 5">
    <name>pMIC7113.03</name>
</geneLocation>
<dbReference type="PROSITE" id="PS00678">
    <property type="entry name" value="WD_REPEATS_1"/>
    <property type="match status" value="6"/>
</dbReference>
<dbReference type="PROSITE" id="PS50294">
    <property type="entry name" value="WD_REPEATS_REGION"/>
    <property type="match status" value="12"/>
</dbReference>
<organism evidence="4 5">
    <name type="scientific">Allocoleopsis franciscana PCC 7113</name>
    <dbReference type="NCBI Taxonomy" id="1173027"/>
    <lineage>
        <taxon>Bacteria</taxon>
        <taxon>Bacillati</taxon>
        <taxon>Cyanobacteriota</taxon>
        <taxon>Cyanophyceae</taxon>
        <taxon>Coleofasciculales</taxon>
        <taxon>Coleofasciculaceae</taxon>
        <taxon>Allocoleopsis</taxon>
        <taxon>Allocoleopsis franciscana</taxon>
    </lineage>
</organism>
<feature type="repeat" description="WD" evidence="3">
    <location>
        <begin position="822"/>
        <end position="863"/>
    </location>
</feature>
<dbReference type="SMART" id="SM00320">
    <property type="entry name" value="WD40"/>
    <property type="match status" value="14"/>
</dbReference>
<dbReference type="PANTHER" id="PTHR19848:SF8">
    <property type="entry name" value="F-BOX AND WD REPEAT DOMAIN CONTAINING 7"/>
    <property type="match status" value="1"/>
</dbReference>
<evidence type="ECO:0000313" key="5">
    <source>
        <dbReference type="Proteomes" id="UP000010471"/>
    </source>
</evidence>
<dbReference type="InterPro" id="IPR020472">
    <property type="entry name" value="WD40_PAC1"/>
</dbReference>
<dbReference type="SUPFAM" id="SSF52540">
    <property type="entry name" value="P-loop containing nucleoside triphosphate hydrolases"/>
    <property type="match status" value="1"/>
</dbReference>
<feature type="repeat" description="WD" evidence="3">
    <location>
        <begin position="741"/>
        <end position="782"/>
    </location>
</feature>
<protein>
    <submittedName>
        <fullName evidence="4">WD40 repeat-containing protein</fullName>
    </submittedName>
</protein>
<keyword evidence="4" id="KW-0614">Plasmid</keyword>
<dbReference type="Pfam" id="PF14516">
    <property type="entry name" value="AAA_35"/>
    <property type="match status" value="1"/>
</dbReference>
<accession>K9WPW4</accession>
<dbReference type="PATRIC" id="fig|1173027.3.peg.7364"/>
<feature type="repeat" description="WD" evidence="3">
    <location>
        <begin position="782"/>
        <end position="823"/>
    </location>
</feature>
<evidence type="ECO:0000256" key="1">
    <source>
        <dbReference type="ARBA" id="ARBA00022574"/>
    </source>
</evidence>
<dbReference type="Gene3D" id="2.130.10.10">
    <property type="entry name" value="YVTN repeat-like/Quinoprotein amine dehydrogenase"/>
    <property type="match status" value="3"/>
</dbReference>
<dbReference type="Pfam" id="PF00400">
    <property type="entry name" value="WD40"/>
    <property type="match status" value="14"/>
</dbReference>
<dbReference type="RefSeq" id="WP_015186274.1">
    <property type="nucleotide sequence ID" value="NC_019740.1"/>
</dbReference>
<dbReference type="PROSITE" id="PS50082">
    <property type="entry name" value="WD_REPEATS_2"/>
    <property type="match status" value="12"/>
</dbReference>
<evidence type="ECO:0000256" key="2">
    <source>
        <dbReference type="ARBA" id="ARBA00022737"/>
    </source>
</evidence>
<dbReference type="InterPro" id="IPR001680">
    <property type="entry name" value="WD40_rpt"/>
</dbReference>
<dbReference type="InterPro" id="IPR036322">
    <property type="entry name" value="WD40_repeat_dom_sf"/>
</dbReference>
<dbReference type="CDD" id="cd00200">
    <property type="entry name" value="WD40"/>
    <property type="match status" value="1"/>
</dbReference>
<dbReference type="HOGENOM" id="CLU_003454_0_0_3"/>
<feature type="repeat" description="WD" evidence="3">
    <location>
        <begin position="700"/>
        <end position="734"/>
    </location>
</feature>
<sequence>MSTPQPSTYQYQVGGSLPVDAPTYVVRQADSDLYEGLKAGEFCYVLNSRQMGKSSLQVQTLQRLQGEGIACATIDISDIGSQQVSPDKWYGGFAYKLASSFNLFEAVEFMTWWREREMLPPVQRLGELIEGVLLVQLTQNLVIFVDEIDSVLSLKEPLDDFFALIKACYNKRSHKPQYKRLTFALLGVATPSDLIRDKTRSPFNIGQAIHLSGLALAEAMPLAQGLAQKTNNQKAVLKEILAWTGGQPFLTQKICKLVLMSSLPITAGDEGAWVENLVRAQVIENWEAFDEPEHLKTIRDRILWSQRQGQLLQLYHQILQSGELKANDLPEQMELRLSGLVVKQQGKLRVYNRIYQSIFNRNWVENALDEAGLLPKFASKSTPSKAEIQAIKRLASDALKQFESQQIESLLLAMQAGQALKALVHEGCPLQDYPTVSPLYALQTILDNIYERNKFKAHASGVNGVSFSASGQRIITVGADGRVRIWKLSGRQIVEWESNRGSIWSMSFSPDRQLIATAGLNGTVRLWELPGIELAHWNAHQGTVRRVTFSPDGQVIATVGKDEVRLWNLSGQQLAQWNTSQDKVVHGTFSPDGQGFATAGEDGTIRFWNLSGQQLDQWKVHSDGIIDVSFSPNGQQIATVSNSGKAKLWNLSGQQLVQLNDYPLLVRKVSFSPDGQHIVTAGLDSTIELWNNSGQQLAQLKGHKGLVRSVSFRQDGQYLATASADGTVRLWDLSDKPVAQWNSHQSKIWSVSFKPDGQYLATAGADSSIRLWNLQGKQLAQLDGHQGWVRRVSFSPDGQYLATAGYDSTVRLWNLEGQQIVLNGHQGRVNSVSFSPDGQYLATAGCDGTVRLWNLEGQQLSQLNTRHGKVYDLSLSPNGQHLATAEADGTARLWQMSGQQLLELKAQRGRVYTLSFSPDGQYLATGGTGGTVRLWDLSGQQLAQWQSHQGTVYCISFNPNGQQIATAGADSMAKLWDLSGRQLAQWQSPNNSVYSVVSFSPDGQCLATVGTGGLQIWRIGGLDELLLRGCDWLKDYFVTHPEAQEKLEVCQNLISFGEANVQKTTLSWSS</sequence>
<dbReference type="PRINTS" id="PR00320">
    <property type="entry name" value="GPROTEINBRPT"/>
</dbReference>
<reference evidence="4 5" key="1">
    <citation type="submission" date="2012-06" db="EMBL/GenBank/DDBJ databases">
        <title>Finished plasmid 3 of genome of Microcoleus sp. PCC 7113.</title>
        <authorList>
            <consortium name="US DOE Joint Genome Institute"/>
            <person name="Gugger M."/>
            <person name="Coursin T."/>
            <person name="Rippka R."/>
            <person name="Tandeau De Marsac N."/>
            <person name="Huntemann M."/>
            <person name="Wei C.-L."/>
            <person name="Han J."/>
            <person name="Detter J.C."/>
            <person name="Han C."/>
            <person name="Tapia R."/>
            <person name="Chen A."/>
            <person name="Kyrpides N."/>
            <person name="Mavromatis K."/>
            <person name="Markowitz V."/>
            <person name="Szeto E."/>
            <person name="Ivanova N."/>
            <person name="Pagani I."/>
            <person name="Pati A."/>
            <person name="Goodwin L."/>
            <person name="Nordberg H.P."/>
            <person name="Cantor M.N."/>
            <person name="Hua S.X."/>
            <person name="Woyke T."/>
            <person name="Kerfeld C.A."/>
        </authorList>
    </citation>
    <scope>NUCLEOTIDE SEQUENCE [LARGE SCALE GENOMIC DNA]</scope>
    <source>
        <strain evidence="4 5">PCC 7113</strain>
        <plasmid evidence="4 5">pMIC7113.03</plasmid>
    </source>
</reference>
<evidence type="ECO:0000256" key="3">
    <source>
        <dbReference type="PROSITE-ProRule" id="PRU00221"/>
    </source>
</evidence>
<dbReference type="SUPFAM" id="SSF50998">
    <property type="entry name" value="Quinoprotein alcohol dehydrogenase-like"/>
    <property type="match status" value="1"/>
</dbReference>
<feature type="repeat" description="WD" evidence="3">
    <location>
        <begin position="863"/>
        <end position="904"/>
    </location>
</feature>
<dbReference type="OrthoDB" id="447211at2"/>
<keyword evidence="2" id="KW-0677">Repeat</keyword>
<dbReference type="eggNOG" id="COG2319">
    <property type="taxonomic scope" value="Bacteria"/>
</dbReference>
<name>K9WPW4_9CYAN</name>
<evidence type="ECO:0000313" key="4">
    <source>
        <dbReference type="EMBL" id="AFZ22218.1"/>
    </source>
</evidence>